<dbReference type="Pfam" id="PF08309">
    <property type="entry name" value="LVIVD"/>
    <property type="match status" value="2"/>
</dbReference>
<dbReference type="STRING" id="413882.AAW51_4007"/>
<organism evidence="1 2">
    <name type="scientific">Caldimonas brevitalea</name>
    <dbReference type="NCBI Taxonomy" id="413882"/>
    <lineage>
        <taxon>Bacteria</taxon>
        <taxon>Pseudomonadati</taxon>
        <taxon>Pseudomonadota</taxon>
        <taxon>Betaproteobacteria</taxon>
        <taxon>Burkholderiales</taxon>
        <taxon>Sphaerotilaceae</taxon>
        <taxon>Caldimonas</taxon>
    </lineage>
</organism>
<keyword evidence="2" id="KW-1185">Reference proteome</keyword>
<dbReference type="PATRIC" id="fig|413882.6.peg.4182"/>
<name>A0A0G3BRU0_9BURK</name>
<dbReference type="KEGG" id="pbh:AAW51_4007"/>
<evidence type="ECO:0000313" key="2">
    <source>
        <dbReference type="Proteomes" id="UP000035352"/>
    </source>
</evidence>
<accession>A0A0G3BRU0</accession>
<gene>
    <name evidence="1" type="ORF">AAW51_4007</name>
</gene>
<dbReference type="AlphaFoldDB" id="A0A0G3BRU0"/>
<dbReference type="EMBL" id="CP011371">
    <property type="protein sequence ID" value="AKJ30698.1"/>
    <property type="molecule type" value="Genomic_DNA"/>
</dbReference>
<sequence length="456" mass="49587">MRLLASAPNGTQAINSDAAFWGNKAFVGNYDGFRIFDISNPSQPVLITDFRCYGPQNDLSVYDRNGDGEADLLIASVDRTLTGPACGSAATLNHDDPGGWEGLRIFDISNLAAPVLLATVYQDCGSHTHTLIPQPERGRLLVLNSSYPLRPGPTCGPVRGPQAKRDPLHGVIQVVEIPLAAPAAAFELTELPINYPGDPDNKFDPAEHGLEGLDSLRACHDIAVFMPLGLVAGACAEQAQMWRIDPISGLPDTVRPLWVYHDSVDSDGAGGGDVAVDFWHSATFSWDGRTVIFIDESLGTGCPTTTPIKGVASDTGRMFFLKAATGEKLSHYFIEREPQADDPVQYCSAHLGNTVPSYGRDLLVNAWYTGGVDVIDFTNPRKPREIAFYDVRGDNWSAYWYEHGHGFDIGPMNIYGTHGVEVPADGLGFQSFEAYTATLRVRVRGLNPQTQEFMLK</sequence>
<dbReference type="InterPro" id="IPR013211">
    <property type="entry name" value="LVIVD"/>
</dbReference>
<protein>
    <submittedName>
        <fullName evidence="1">Secreted protein</fullName>
    </submittedName>
</protein>
<dbReference type="Proteomes" id="UP000035352">
    <property type="component" value="Chromosome"/>
</dbReference>
<evidence type="ECO:0000313" key="1">
    <source>
        <dbReference type="EMBL" id="AKJ30698.1"/>
    </source>
</evidence>
<reference evidence="1 2" key="1">
    <citation type="submission" date="2015-05" db="EMBL/GenBank/DDBJ databases">
        <authorList>
            <person name="Tang B."/>
            <person name="Yu Y."/>
        </authorList>
    </citation>
    <scope>NUCLEOTIDE SEQUENCE [LARGE SCALE GENOMIC DNA]</scope>
    <source>
        <strain evidence="1 2">DSM 7029</strain>
    </source>
</reference>
<proteinExistence type="predicted"/>